<feature type="region of interest" description="Disordered" evidence="1">
    <location>
        <begin position="453"/>
        <end position="484"/>
    </location>
</feature>
<feature type="transmembrane region" description="Helical" evidence="2">
    <location>
        <begin position="149"/>
        <end position="168"/>
    </location>
</feature>
<organism evidence="3 4">
    <name type="scientific">Halorubrum tropicale</name>
    <dbReference type="NCBI Taxonomy" id="1765655"/>
    <lineage>
        <taxon>Archaea</taxon>
        <taxon>Methanobacteriati</taxon>
        <taxon>Methanobacteriota</taxon>
        <taxon>Stenosarchaea group</taxon>
        <taxon>Halobacteria</taxon>
        <taxon>Halobacteriales</taxon>
        <taxon>Haloferacaceae</taxon>
        <taxon>Halorubrum</taxon>
    </lineage>
</organism>
<dbReference type="InterPro" id="IPR036927">
    <property type="entry name" value="Cyt_c_oxase-like_su1_sf"/>
</dbReference>
<dbReference type="Gene3D" id="1.20.210.10">
    <property type="entry name" value="Cytochrome c oxidase-like, subunit I domain"/>
    <property type="match status" value="2"/>
</dbReference>
<feature type="transmembrane region" description="Helical" evidence="2">
    <location>
        <begin position="23"/>
        <end position="42"/>
    </location>
</feature>
<sequence length="484" mass="48862">MGAVPGGIDAEHGPPTTVPLRHFLVGLAFLGAALLVGIGLLVDAVPGLGGLVHVHLLLVGWVCVTIMGAMTQFVPVWSGTTLHSRRLASAQLALVVVGLVGFATALALGRLPWLAGFGAVMLAGFWAFVYNVGRTLATVEDLDVTERHFAVALACFVALTGLGVLLAADLGSGFLAGFGVSHAGVRGAHVTLAVFGAVLTTVYGASYQLATMFTQTELRGVDHRLRAVEEVGHPVGVAALAGGRLLGAAALARVGAVLVLLAALAFAAVLARRLLEMRVERTPMHTRYAVVALALVGWAATAVTAWLRSPLAAETVLGGPGSAPLLLLGAVAFVVLGTLYHVVPFVVWVERYSDRLGLEAVPMVDDLYDDRLAAADGALLFLGTALVVGADVAAGASGTTLASAATRPALVGLSLATLGVAVFAANALLVIRRHSPGTLARVALGPFGASLASGGTDGSDGDGHGTGEGPNDGDGPGDGPAAVE</sequence>
<feature type="transmembrane region" description="Helical" evidence="2">
    <location>
        <begin position="327"/>
        <end position="349"/>
    </location>
</feature>
<accession>A0A0M9ARA0</accession>
<evidence type="ECO:0000256" key="1">
    <source>
        <dbReference type="SAM" id="MobiDB-lite"/>
    </source>
</evidence>
<feature type="transmembrane region" description="Helical" evidence="2">
    <location>
        <begin position="87"/>
        <end position="108"/>
    </location>
</feature>
<feature type="transmembrane region" description="Helical" evidence="2">
    <location>
        <begin position="409"/>
        <end position="431"/>
    </location>
</feature>
<dbReference type="Proteomes" id="UP000037747">
    <property type="component" value="Unassembled WGS sequence"/>
</dbReference>
<gene>
    <name evidence="3" type="ORF">AMR74_06880</name>
</gene>
<feature type="transmembrane region" description="Helical" evidence="2">
    <location>
        <begin position="287"/>
        <end position="307"/>
    </location>
</feature>
<keyword evidence="2" id="KW-0812">Transmembrane</keyword>
<feature type="transmembrane region" description="Helical" evidence="2">
    <location>
        <begin position="54"/>
        <end position="75"/>
    </location>
</feature>
<reference evidence="3 4" key="1">
    <citation type="submission" date="2015-08" db="EMBL/GenBank/DDBJ databases">
        <title>Genomes of Isolates from Cabo Rojo, PR.</title>
        <authorList>
            <person name="Sanchez-Nieves R.L."/>
            <person name="Montalvo-Rodriguez R."/>
        </authorList>
    </citation>
    <scope>NUCLEOTIDE SEQUENCE [LARGE SCALE GENOMIC DNA]</scope>
    <source>
        <strain evidence="3 4">5</strain>
    </source>
</reference>
<protein>
    <recommendedName>
        <fullName evidence="5">Cytochrome oxidase subunit I profile domain-containing protein</fullName>
    </recommendedName>
</protein>
<feature type="transmembrane region" description="Helical" evidence="2">
    <location>
        <begin position="378"/>
        <end position="397"/>
    </location>
</feature>
<dbReference type="EMBL" id="LIST01000002">
    <property type="protein sequence ID" value="KOX97142.1"/>
    <property type="molecule type" value="Genomic_DNA"/>
</dbReference>
<keyword evidence="4" id="KW-1185">Reference proteome</keyword>
<keyword evidence="2" id="KW-0472">Membrane</keyword>
<dbReference type="OrthoDB" id="145655at2157"/>
<feature type="compositionally biased region" description="Gly residues" evidence="1">
    <location>
        <begin position="464"/>
        <end position="478"/>
    </location>
</feature>
<comment type="caution">
    <text evidence="3">The sequence shown here is derived from an EMBL/GenBank/DDBJ whole genome shotgun (WGS) entry which is preliminary data.</text>
</comment>
<feature type="transmembrane region" description="Helical" evidence="2">
    <location>
        <begin position="257"/>
        <end position="275"/>
    </location>
</feature>
<feature type="transmembrane region" description="Helical" evidence="2">
    <location>
        <begin position="188"/>
        <end position="210"/>
    </location>
</feature>
<dbReference type="RefSeq" id="WP_053771317.1">
    <property type="nucleotide sequence ID" value="NZ_LIST01000002.1"/>
</dbReference>
<feature type="transmembrane region" description="Helical" evidence="2">
    <location>
        <begin position="114"/>
        <end position="137"/>
    </location>
</feature>
<dbReference type="SUPFAM" id="SSF81442">
    <property type="entry name" value="Cytochrome c oxidase subunit I-like"/>
    <property type="match status" value="2"/>
</dbReference>
<evidence type="ECO:0000313" key="3">
    <source>
        <dbReference type="EMBL" id="KOX97142.1"/>
    </source>
</evidence>
<dbReference type="AlphaFoldDB" id="A0A0M9ARA0"/>
<dbReference type="STRING" id="1765655.AMR74_06880"/>
<evidence type="ECO:0000256" key="2">
    <source>
        <dbReference type="SAM" id="Phobius"/>
    </source>
</evidence>
<keyword evidence="2" id="KW-1133">Transmembrane helix</keyword>
<name>A0A0M9ARA0_9EURY</name>
<dbReference type="PATRIC" id="fig|1705389.3.peg.3358"/>
<proteinExistence type="predicted"/>
<evidence type="ECO:0008006" key="5">
    <source>
        <dbReference type="Google" id="ProtNLM"/>
    </source>
</evidence>
<evidence type="ECO:0000313" key="4">
    <source>
        <dbReference type="Proteomes" id="UP000037747"/>
    </source>
</evidence>